<organism evidence="2 3">
    <name type="scientific">Araneus ventricosus</name>
    <name type="common">Orbweaver spider</name>
    <name type="synonym">Epeira ventricosa</name>
    <dbReference type="NCBI Taxonomy" id="182803"/>
    <lineage>
        <taxon>Eukaryota</taxon>
        <taxon>Metazoa</taxon>
        <taxon>Ecdysozoa</taxon>
        <taxon>Arthropoda</taxon>
        <taxon>Chelicerata</taxon>
        <taxon>Arachnida</taxon>
        <taxon>Araneae</taxon>
        <taxon>Araneomorphae</taxon>
        <taxon>Entelegynae</taxon>
        <taxon>Araneoidea</taxon>
        <taxon>Araneidae</taxon>
        <taxon>Araneus</taxon>
    </lineage>
</organism>
<evidence type="ECO:0000256" key="1">
    <source>
        <dbReference type="SAM" id="MobiDB-lite"/>
    </source>
</evidence>
<protein>
    <submittedName>
        <fullName evidence="2">Uncharacterized protein</fullName>
    </submittedName>
</protein>
<evidence type="ECO:0000313" key="2">
    <source>
        <dbReference type="EMBL" id="GBN89229.1"/>
    </source>
</evidence>
<dbReference type="AlphaFoldDB" id="A0A4Y2SPY4"/>
<keyword evidence="3" id="KW-1185">Reference proteome</keyword>
<name>A0A4Y2SPY4_ARAVE</name>
<feature type="region of interest" description="Disordered" evidence="1">
    <location>
        <begin position="1"/>
        <end position="80"/>
    </location>
</feature>
<gene>
    <name evidence="2" type="ORF">AVEN_244071_1</name>
</gene>
<comment type="caution">
    <text evidence="2">The sequence shown here is derived from an EMBL/GenBank/DDBJ whole genome shotgun (WGS) entry which is preliminary data.</text>
</comment>
<evidence type="ECO:0000313" key="3">
    <source>
        <dbReference type="Proteomes" id="UP000499080"/>
    </source>
</evidence>
<dbReference type="Proteomes" id="UP000499080">
    <property type="component" value="Unassembled WGS sequence"/>
</dbReference>
<accession>A0A4Y2SPY4</accession>
<reference evidence="2 3" key="1">
    <citation type="journal article" date="2019" name="Sci. Rep.">
        <title>Orb-weaving spider Araneus ventricosus genome elucidates the spidroin gene catalogue.</title>
        <authorList>
            <person name="Kono N."/>
            <person name="Nakamura H."/>
            <person name="Ohtoshi R."/>
            <person name="Moran D.A.P."/>
            <person name="Shinohara A."/>
            <person name="Yoshida Y."/>
            <person name="Fujiwara M."/>
            <person name="Mori M."/>
            <person name="Tomita M."/>
            <person name="Arakawa K."/>
        </authorList>
    </citation>
    <scope>NUCLEOTIDE SEQUENCE [LARGE SCALE GENOMIC DNA]</scope>
</reference>
<dbReference type="EMBL" id="BGPR01022683">
    <property type="protein sequence ID" value="GBN89229.1"/>
    <property type="molecule type" value="Genomic_DNA"/>
</dbReference>
<feature type="compositionally biased region" description="Basic and acidic residues" evidence="1">
    <location>
        <begin position="1"/>
        <end position="18"/>
    </location>
</feature>
<sequence length="80" mass="8552">MRQGHEAESGEKGAQEERFQEEESGIRSQAPEEGAAEFAGRLHREPAVRRGGVARGEGPLAPQEGLLAPHRSEGIGHGPM</sequence>
<proteinExistence type="predicted"/>